<dbReference type="Proteomes" id="UP001338309">
    <property type="component" value="Unassembled WGS sequence"/>
</dbReference>
<proteinExistence type="predicted"/>
<organism evidence="1 2">
    <name type="scientific">Algoriphagus confluentis</name>
    <dbReference type="NCBI Taxonomy" id="1697556"/>
    <lineage>
        <taxon>Bacteria</taxon>
        <taxon>Pseudomonadati</taxon>
        <taxon>Bacteroidota</taxon>
        <taxon>Cytophagia</taxon>
        <taxon>Cytophagales</taxon>
        <taxon>Cyclobacteriaceae</taxon>
        <taxon>Algoriphagus</taxon>
    </lineage>
</organism>
<accession>A0ABQ6PRK6</accession>
<sequence length="99" mass="11538">MNLSKIILSVFQEFGIPTTGSQKKRKFYSEIAVDRIYVEGILFELETRLGVILDEEDNYQIQSPLDIIRSFENKLSKIPARPNLTHLRRRGQAFQRLQA</sequence>
<evidence type="ECO:0008006" key="3">
    <source>
        <dbReference type="Google" id="ProtNLM"/>
    </source>
</evidence>
<gene>
    <name evidence="1" type="ORF">Aconfl_32090</name>
</gene>
<reference evidence="1 2" key="1">
    <citation type="submission" date="2023-08" db="EMBL/GenBank/DDBJ databases">
        <title>Draft genome sequence of Algoriphagus confluentis.</title>
        <authorList>
            <person name="Takatani N."/>
            <person name="Hosokawa M."/>
            <person name="Sawabe T."/>
        </authorList>
    </citation>
    <scope>NUCLEOTIDE SEQUENCE [LARGE SCALE GENOMIC DNA]</scope>
    <source>
        <strain evidence="1 2">NBRC 111222</strain>
    </source>
</reference>
<protein>
    <recommendedName>
        <fullName evidence="3">Acyl carrier protein</fullName>
    </recommendedName>
</protein>
<name>A0ABQ6PRK6_9BACT</name>
<evidence type="ECO:0000313" key="1">
    <source>
        <dbReference type="EMBL" id="GMQ30566.1"/>
    </source>
</evidence>
<evidence type="ECO:0000313" key="2">
    <source>
        <dbReference type="Proteomes" id="UP001338309"/>
    </source>
</evidence>
<dbReference type="EMBL" id="BTPD01000010">
    <property type="protein sequence ID" value="GMQ30566.1"/>
    <property type="molecule type" value="Genomic_DNA"/>
</dbReference>
<comment type="caution">
    <text evidence="1">The sequence shown here is derived from an EMBL/GenBank/DDBJ whole genome shotgun (WGS) entry which is preliminary data.</text>
</comment>
<keyword evidence="2" id="KW-1185">Reference proteome</keyword>